<dbReference type="MEROPS" id="S09.010"/>
<dbReference type="InterPro" id="IPR001375">
    <property type="entry name" value="Peptidase_S9_cat"/>
</dbReference>
<dbReference type="Gene3D" id="3.40.50.1820">
    <property type="entry name" value="alpha/beta hydrolase"/>
    <property type="match status" value="1"/>
</dbReference>
<dbReference type="OrthoDB" id="9801421at2"/>
<dbReference type="PANTHER" id="PTHR11757">
    <property type="entry name" value="PROTEASE FAMILY S9A OLIGOPEPTIDASE"/>
    <property type="match status" value="1"/>
</dbReference>
<reference evidence="9 10" key="1">
    <citation type="submission" date="2007-01" db="EMBL/GenBank/DDBJ databases">
        <authorList>
            <person name="Haygood M."/>
            <person name="Podell S."/>
            <person name="Anderson C."/>
            <person name="Hopkinson B."/>
            <person name="Roe K."/>
            <person name="Barbeau K."/>
            <person name="Gaasterland T."/>
            <person name="Ferriera S."/>
            <person name="Johnson J."/>
            <person name="Kravitz S."/>
            <person name="Beeson K."/>
            <person name="Sutton G."/>
            <person name="Rogers Y.-H."/>
            <person name="Friedman R."/>
            <person name="Frazier M."/>
            <person name="Venter J.C."/>
        </authorList>
    </citation>
    <scope>NUCLEOTIDE SEQUENCE [LARGE SCALE GENOMIC DNA]</scope>
    <source>
        <strain evidence="9 10">ATCC 23134</strain>
    </source>
</reference>
<evidence type="ECO:0000256" key="5">
    <source>
        <dbReference type="ARBA" id="ARBA00060121"/>
    </source>
</evidence>
<evidence type="ECO:0000313" key="9">
    <source>
        <dbReference type="EMBL" id="EAY31972.1"/>
    </source>
</evidence>
<feature type="domain" description="Peptidase S9A N-terminal" evidence="8">
    <location>
        <begin position="11"/>
        <end position="410"/>
    </location>
</feature>
<name>A1ZCH0_MICM2</name>
<evidence type="ECO:0000256" key="1">
    <source>
        <dbReference type="ARBA" id="ARBA00005228"/>
    </source>
</evidence>
<dbReference type="PANTHER" id="PTHR11757:SF19">
    <property type="entry name" value="PROLYL ENDOPEPTIDASE-LIKE"/>
    <property type="match status" value="1"/>
</dbReference>
<dbReference type="Gene3D" id="2.130.10.120">
    <property type="entry name" value="Prolyl oligopeptidase, N-terminal domain"/>
    <property type="match status" value="1"/>
</dbReference>
<gene>
    <name evidence="9" type="ORF">M23134_02001</name>
</gene>
<evidence type="ECO:0000313" key="10">
    <source>
        <dbReference type="Proteomes" id="UP000004095"/>
    </source>
</evidence>
<dbReference type="InterPro" id="IPR023302">
    <property type="entry name" value="Pept_S9A_N"/>
</dbReference>
<feature type="domain" description="Peptidase S9 prolyl oligopeptidase catalytic" evidence="7">
    <location>
        <begin position="469"/>
        <end position="684"/>
    </location>
</feature>
<dbReference type="SUPFAM" id="SSF53474">
    <property type="entry name" value="alpha/beta-Hydrolases"/>
    <property type="match status" value="1"/>
</dbReference>
<evidence type="ECO:0000259" key="8">
    <source>
        <dbReference type="Pfam" id="PF02897"/>
    </source>
</evidence>
<keyword evidence="10" id="KW-1185">Reference proteome</keyword>
<dbReference type="Pfam" id="PF02897">
    <property type="entry name" value="Peptidase_S9_N"/>
    <property type="match status" value="1"/>
</dbReference>
<keyword evidence="3 9" id="KW-0378">Hydrolase</keyword>
<dbReference type="InterPro" id="IPR051543">
    <property type="entry name" value="Serine_Peptidase_S9A"/>
</dbReference>
<evidence type="ECO:0000256" key="3">
    <source>
        <dbReference type="ARBA" id="ARBA00022801"/>
    </source>
</evidence>
<comment type="caution">
    <text evidence="9">The sequence shown here is derived from an EMBL/GenBank/DDBJ whole genome shotgun (WGS) entry which is preliminary data.</text>
</comment>
<evidence type="ECO:0000256" key="4">
    <source>
        <dbReference type="ARBA" id="ARBA00022825"/>
    </source>
</evidence>
<dbReference type="PRINTS" id="PR00862">
    <property type="entry name" value="PROLIGOPTASE"/>
</dbReference>
<dbReference type="Proteomes" id="UP000004095">
    <property type="component" value="Unassembled WGS sequence"/>
</dbReference>
<dbReference type="EMBL" id="AAWS01000001">
    <property type="protein sequence ID" value="EAY31972.1"/>
    <property type="molecule type" value="Genomic_DNA"/>
</dbReference>
<dbReference type="SUPFAM" id="SSF50993">
    <property type="entry name" value="Peptidase/esterase 'gauge' domain"/>
    <property type="match status" value="1"/>
</dbReference>
<dbReference type="GO" id="GO:0004252">
    <property type="term" value="F:serine-type endopeptidase activity"/>
    <property type="evidence" value="ECO:0007669"/>
    <property type="project" value="InterPro"/>
</dbReference>
<comment type="similarity">
    <text evidence="1">Belongs to the peptidase S9A family.</text>
</comment>
<dbReference type="FunFam" id="3.40.50.1820:FF:000005">
    <property type="entry name" value="Prolyl endopeptidase"/>
    <property type="match status" value="1"/>
</dbReference>
<dbReference type="AlphaFoldDB" id="A1ZCH0"/>
<evidence type="ECO:0000259" key="7">
    <source>
        <dbReference type="Pfam" id="PF00326"/>
    </source>
</evidence>
<comment type="function">
    <text evidence="5">Cleaves peptide bonds on the C-terminal side of prolyl residues within peptides that are up to approximately 30 amino acids long. Has an absolute requirement for an X-Pro bond in the trans configuration immediately preceding the Pro-Y scissible bond.</text>
</comment>
<keyword evidence="2 9" id="KW-0645">Protease</keyword>
<dbReference type="eggNOG" id="COG1770">
    <property type="taxonomic scope" value="Bacteria"/>
</dbReference>
<evidence type="ECO:0000256" key="2">
    <source>
        <dbReference type="ARBA" id="ARBA00022670"/>
    </source>
</evidence>
<sequence>MTNQTTQTAVPVAAKKPKELTKHGHTRVDDYFWLNQREDQEVIDYLNAENEYTKKVMAHTNVFQDKLFEEIKGRIKEVDQSVPYFNRGYYFYVRYEEGKEYPIYCRKKGNLEAEEEVMLNVNERAKGHDYYAVQGLSLSEDLDMLAFSVDTVGRRRYTIHFKKMGTGEIIKDTITNTNGSIAWAADNETLFYVTKDEQTLRDDTIWRHKLNRPQAEDVKVFVEEDETFGTHVFRTKSRKFLVITSYSTLSTEQRYLAANDPMGEFKMLQAREDKHEYSASHYNDKFYIVTNWQAKNFRLMVTPDTAPSKENWTEVIAHREDVMLEQIELFKDFLVVQERKDGLERLHVRSWDGSQEHYLDFGEFAYSAWTAYNPEFDTKVLRYGFNSLITPRSTFDYNMETKEKTLLKQQEVLGGYDPMQYTSERVHITARDGAQVPMSLVYKKGMKRDGSHPALLYGYGSYGINVTPDFSSARLSLLDRGFVYAIAHIRGSETMGRPWYEDGKLLKKMNTFTDFIDCGEYLVQQQYTAPERLFAMGGSAGGMLMGGVMNMRPDLFKGLIAAVPFVDVVTTMLDDSIPLTTGEYDEWGNPNEEEYYHYMLSYSPYDQVEAKEYPNLLVTTGFHDSQVQYWEPAKWVAKLRELKTDQNQLLFKIDMSAGHSGKTGRFQRFKELALEYAFMFDLLGIKE</sequence>
<dbReference type="GO" id="GO:0006508">
    <property type="term" value="P:proteolysis"/>
    <property type="evidence" value="ECO:0007669"/>
    <property type="project" value="UniProtKB-KW"/>
</dbReference>
<dbReference type="RefSeq" id="WP_002692839.1">
    <property type="nucleotide sequence ID" value="NZ_AAWS01000001.1"/>
</dbReference>
<dbReference type="InterPro" id="IPR002470">
    <property type="entry name" value="Peptidase_S9A"/>
</dbReference>
<evidence type="ECO:0000256" key="6">
    <source>
        <dbReference type="ARBA" id="ARBA00081187"/>
    </source>
</evidence>
<organism evidence="9 10">
    <name type="scientific">Microscilla marina ATCC 23134</name>
    <dbReference type="NCBI Taxonomy" id="313606"/>
    <lineage>
        <taxon>Bacteria</taxon>
        <taxon>Pseudomonadati</taxon>
        <taxon>Bacteroidota</taxon>
        <taxon>Cytophagia</taxon>
        <taxon>Cytophagales</taxon>
        <taxon>Microscillaceae</taxon>
        <taxon>Microscilla</taxon>
    </lineage>
</organism>
<dbReference type="Pfam" id="PF00326">
    <property type="entry name" value="Peptidase_S9"/>
    <property type="match status" value="1"/>
</dbReference>
<keyword evidence="4" id="KW-0720">Serine protease</keyword>
<dbReference type="InterPro" id="IPR029058">
    <property type="entry name" value="AB_hydrolase_fold"/>
</dbReference>
<proteinExistence type="inferred from homology"/>
<accession>A1ZCH0</accession>
<protein>
    <recommendedName>
        <fullName evidence="6">Proline-specific endopeptidase</fullName>
    </recommendedName>
</protein>